<reference evidence="2" key="2">
    <citation type="submission" date="2014-07" db="EMBL/GenBank/DDBJ databases">
        <authorList>
            <person name="Hull J."/>
        </authorList>
    </citation>
    <scope>NUCLEOTIDE SEQUENCE</scope>
</reference>
<reference evidence="2" key="1">
    <citation type="journal article" date="2014" name="PLoS ONE">
        <title>Transcriptome-Based Identification of ABC Transporters in the Western Tarnished Plant Bug Lygus hesperus.</title>
        <authorList>
            <person name="Hull J.J."/>
            <person name="Chaney K."/>
            <person name="Geib S.M."/>
            <person name="Fabrick J.A."/>
            <person name="Brent C.S."/>
            <person name="Walsh D."/>
            <person name="Lavine L.C."/>
        </authorList>
    </citation>
    <scope>NUCLEOTIDE SEQUENCE</scope>
</reference>
<dbReference type="PANTHER" id="PTHR47163">
    <property type="entry name" value="DDE_TNP_IS1595 DOMAIN-CONTAINING PROTEIN"/>
    <property type="match status" value="1"/>
</dbReference>
<dbReference type="AlphaFoldDB" id="A0A0A9X570"/>
<feature type="domain" description="ISXO2-like transposase" evidence="1">
    <location>
        <begin position="7"/>
        <end position="97"/>
    </location>
</feature>
<dbReference type="EMBL" id="GBHO01028798">
    <property type="protein sequence ID" value="JAG14806.1"/>
    <property type="molecule type" value="Transcribed_RNA"/>
</dbReference>
<dbReference type="InterPro" id="IPR053164">
    <property type="entry name" value="IS1016-like_transposase"/>
</dbReference>
<dbReference type="InterPro" id="IPR024445">
    <property type="entry name" value="Tnp_ISXO2-like"/>
</dbReference>
<gene>
    <name evidence="2" type="ORF">CM83_56055</name>
</gene>
<sequence>MNCRLYTLLSCIEERILPGTTIISDLWASCNGIPNIPEMQFQHLTVNHTEHFVDPKTGANTQMIESLWASAKRRNKRECGTSRDLLDSYLCEFMWRRRLDDENPFEAI</sequence>
<organism evidence="2">
    <name type="scientific">Lygus hesperus</name>
    <name type="common">Western plant bug</name>
    <dbReference type="NCBI Taxonomy" id="30085"/>
    <lineage>
        <taxon>Eukaryota</taxon>
        <taxon>Metazoa</taxon>
        <taxon>Ecdysozoa</taxon>
        <taxon>Arthropoda</taxon>
        <taxon>Hexapoda</taxon>
        <taxon>Insecta</taxon>
        <taxon>Pterygota</taxon>
        <taxon>Neoptera</taxon>
        <taxon>Paraneoptera</taxon>
        <taxon>Hemiptera</taxon>
        <taxon>Heteroptera</taxon>
        <taxon>Panheteroptera</taxon>
        <taxon>Cimicomorpha</taxon>
        <taxon>Miridae</taxon>
        <taxon>Mirini</taxon>
        <taxon>Lygus</taxon>
    </lineage>
</organism>
<evidence type="ECO:0000259" key="1">
    <source>
        <dbReference type="Pfam" id="PF12762"/>
    </source>
</evidence>
<protein>
    <submittedName>
        <fullName evidence="2">Putative transposase-like protein HI_1328.1</fullName>
    </submittedName>
</protein>
<evidence type="ECO:0000313" key="2">
    <source>
        <dbReference type="EMBL" id="JAG14806.1"/>
    </source>
</evidence>
<name>A0A0A9X570_LYGHE</name>
<dbReference type="Pfam" id="PF12762">
    <property type="entry name" value="DDE_Tnp_IS1595"/>
    <property type="match status" value="1"/>
</dbReference>
<accession>A0A0A9X570</accession>
<dbReference type="PANTHER" id="PTHR47163:SF2">
    <property type="entry name" value="SI:DKEY-17M8.2"/>
    <property type="match status" value="1"/>
</dbReference>
<proteinExistence type="predicted"/>